<gene>
    <name evidence="2" type="ORF">V3390_00670</name>
</gene>
<accession>A0ABU7UXR8</accession>
<evidence type="ECO:0000259" key="1">
    <source>
        <dbReference type="Pfam" id="PF01370"/>
    </source>
</evidence>
<protein>
    <submittedName>
        <fullName evidence="2">NAD-dependent epimerase/dehydratase family protein</fullName>
    </submittedName>
</protein>
<dbReference type="PANTHER" id="PTHR43245">
    <property type="entry name" value="BIFUNCTIONAL POLYMYXIN RESISTANCE PROTEIN ARNA"/>
    <property type="match status" value="1"/>
</dbReference>
<dbReference type="Gene3D" id="3.40.50.720">
    <property type="entry name" value="NAD(P)-binding Rossmann-like Domain"/>
    <property type="match status" value="1"/>
</dbReference>
<sequence length="342" mass="37404">MTEQVEIVKRSDSSLITVVGGSGFIGTRLCEIFEKNLIPFRIVDKNVSAAFPDSTTVADVTNYSQLRAALVGCDVIINLAAEHRDDVKPVSRYDAVNVDGARNVCRAASELDIRQILFTSTVAVYGFAPSNTGESGEILPFNDYGRTKAKAEEVFRSWQLESPSDRSVVIVRPTVVFGERNRGNVFNLLKQVACGAFAMIGDGKNRKSMAYVGNVAAFLQHMLGAGPGVHVSNYVDKPDFDMNALVDLARASLGRRKRMLPRIPYSVGYALGGLFDVTAVVIRRPLPISRIRVKKFCATTQFDSAYATFGFTPPYTLEEGLTRTLQFEFGSAPVGGPLFYSE</sequence>
<dbReference type="Pfam" id="PF01370">
    <property type="entry name" value="Epimerase"/>
    <property type="match status" value="1"/>
</dbReference>
<dbReference type="InterPro" id="IPR036291">
    <property type="entry name" value="NAD(P)-bd_dom_sf"/>
</dbReference>
<comment type="caution">
    <text evidence="2">The sequence shown here is derived from an EMBL/GenBank/DDBJ whole genome shotgun (WGS) entry which is preliminary data.</text>
</comment>
<evidence type="ECO:0000313" key="3">
    <source>
        <dbReference type="Proteomes" id="UP001356170"/>
    </source>
</evidence>
<dbReference type="SUPFAM" id="SSF51735">
    <property type="entry name" value="NAD(P)-binding Rossmann-fold domains"/>
    <property type="match status" value="1"/>
</dbReference>
<dbReference type="Proteomes" id="UP001356170">
    <property type="component" value="Unassembled WGS sequence"/>
</dbReference>
<organism evidence="2 3">
    <name type="scientific">Aquilutibacter rugosus</name>
    <dbReference type="NCBI Taxonomy" id="3115820"/>
    <lineage>
        <taxon>Bacteria</taxon>
        <taxon>Pseudomonadati</taxon>
        <taxon>Pseudomonadota</taxon>
        <taxon>Gammaproteobacteria</taxon>
        <taxon>Lysobacterales</taxon>
        <taxon>Lysobacteraceae</taxon>
        <taxon>Aquilutibacter</taxon>
    </lineage>
</organism>
<dbReference type="RefSeq" id="WP_331702918.1">
    <property type="nucleotide sequence ID" value="NZ_JAZHBO010000001.1"/>
</dbReference>
<dbReference type="InterPro" id="IPR001509">
    <property type="entry name" value="Epimerase_deHydtase"/>
</dbReference>
<proteinExistence type="predicted"/>
<dbReference type="PANTHER" id="PTHR43245:SF58">
    <property type="entry name" value="BLL5923 PROTEIN"/>
    <property type="match status" value="1"/>
</dbReference>
<evidence type="ECO:0000313" key="2">
    <source>
        <dbReference type="EMBL" id="MEF2154758.1"/>
    </source>
</evidence>
<dbReference type="EMBL" id="JAZHBO010000001">
    <property type="protein sequence ID" value="MEF2154758.1"/>
    <property type="molecule type" value="Genomic_DNA"/>
</dbReference>
<feature type="domain" description="NAD-dependent epimerase/dehydratase" evidence="1">
    <location>
        <begin position="16"/>
        <end position="225"/>
    </location>
</feature>
<name>A0ABU7UXR8_9GAMM</name>
<dbReference type="InterPro" id="IPR050177">
    <property type="entry name" value="Lipid_A_modif_metabolic_enz"/>
</dbReference>
<keyword evidence="3" id="KW-1185">Reference proteome</keyword>
<reference evidence="2 3" key="1">
    <citation type="submission" date="2024-01" db="EMBL/GenBank/DDBJ databases">
        <title>Novel species of the genus Luteimonas isolated from rivers.</title>
        <authorList>
            <person name="Lu H."/>
        </authorList>
    </citation>
    <scope>NUCLEOTIDE SEQUENCE [LARGE SCALE GENOMIC DNA]</scope>
    <source>
        <strain evidence="2 3">FXH3W</strain>
    </source>
</reference>